<sequence>MSSGIVFDAHVESRGEPVTGVIARRVRELRDAARLSGADLAERMNDLGIAWNRTTVAKLETGRRATVTVQELLALGRALDVPPIILIADPRRREPVPLVPGEETHPWEALLWLSGAGRVGESDLDNQSRASWLIQAGWHLEEAVADLHTDERYVAGDDDAAQALDRTAARHRAALRAIRTSAIRIVGAGAELPPWLPLDYIRRRASELDFDLPPQLRGD</sequence>
<dbReference type="CDD" id="cd00093">
    <property type="entry name" value="HTH_XRE"/>
    <property type="match status" value="1"/>
</dbReference>
<feature type="domain" description="HTH cro/C1-type" evidence="1">
    <location>
        <begin position="26"/>
        <end position="86"/>
    </location>
</feature>
<dbReference type="EMBL" id="CP002593">
    <property type="protein sequence ID" value="AEA23127.1"/>
    <property type="molecule type" value="Genomic_DNA"/>
</dbReference>
<dbReference type="PROSITE" id="PS50943">
    <property type="entry name" value="HTH_CROC1"/>
    <property type="match status" value="1"/>
</dbReference>
<dbReference type="Proteomes" id="UP000007809">
    <property type="component" value="Chromosome"/>
</dbReference>
<dbReference type="InterPro" id="IPR010982">
    <property type="entry name" value="Lambda_DNA-bd_dom_sf"/>
</dbReference>
<dbReference type="OrthoDB" id="3831424at2"/>
<dbReference type="RefSeq" id="WP_013673067.1">
    <property type="nucleotide sequence ID" value="NC_015312.1"/>
</dbReference>
<gene>
    <name evidence="2" type="ordered locus">Psed_0873</name>
</gene>
<evidence type="ECO:0000259" key="1">
    <source>
        <dbReference type="PROSITE" id="PS50943"/>
    </source>
</evidence>
<name>F4CSF3_PSEUX</name>
<dbReference type="AlphaFoldDB" id="F4CSF3"/>
<proteinExistence type="predicted"/>
<organism evidence="2 3">
    <name type="scientific">Pseudonocardia dioxanivorans (strain ATCC 55486 / DSM 44775 / JCM 13855 / CB1190)</name>
    <dbReference type="NCBI Taxonomy" id="675635"/>
    <lineage>
        <taxon>Bacteria</taxon>
        <taxon>Bacillati</taxon>
        <taxon>Actinomycetota</taxon>
        <taxon>Actinomycetes</taxon>
        <taxon>Pseudonocardiales</taxon>
        <taxon>Pseudonocardiaceae</taxon>
        <taxon>Pseudonocardia</taxon>
    </lineage>
</organism>
<dbReference type="GO" id="GO:0003677">
    <property type="term" value="F:DNA binding"/>
    <property type="evidence" value="ECO:0007669"/>
    <property type="project" value="InterPro"/>
</dbReference>
<reference evidence="2 3" key="1">
    <citation type="journal article" date="2011" name="J. Bacteriol.">
        <title>Genome sequence of the 1,4-dioxane-degrading Pseudonocardia dioxanivorans strain CB1190.</title>
        <authorList>
            <person name="Sales C.M."/>
            <person name="Mahendra S."/>
            <person name="Grostern A."/>
            <person name="Parales R.E."/>
            <person name="Goodwin L.A."/>
            <person name="Woyke T."/>
            <person name="Nolan M."/>
            <person name="Lapidus A."/>
            <person name="Chertkov O."/>
            <person name="Ovchinnikova G."/>
            <person name="Sczyrba A."/>
            <person name="Alvarez-Cohen L."/>
        </authorList>
    </citation>
    <scope>NUCLEOTIDE SEQUENCE [LARGE SCALE GENOMIC DNA]</scope>
    <source>
        <strain evidence="3">ATCC 55486 / DSM 44775 / JCM 13855 / CB1190</strain>
    </source>
</reference>
<evidence type="ECO:0000313" key="2">
    <source>
        <dbReference type="EMBL" id="AEA23127.1"/>
    </source>
</evidence>
<dbReference type="SMART" id="SM00530">
    <property type="entry name" value="HTH_XRE"/>
    <property type="match status" value="1"/>
</dbReference>
<dbReference type="InterPro" id="IPR001387">
    <property type="entry name" value="Cro/C1-type_HTH"/>
</dbReference>
<dbReference type="SUPFAM" id="SSF47413">
    <property type="entry name" value="lambda repressor-like DNA-binding domains"/>
    <property type="match status" value="1"/>
</dbReference>
<evidence type="ECO:0000313" key="3">
    <source>
        <dbReference type="Proteomes" id="UP000007809"/>
    </source>
</evidence>
<dbReference type="STRING" id="675635.Psed_0873"/>
<accession>F4CSF3</accession>
<dbReference type="HOGENOM" id="CLU_106672_0_0_11"/>
<dbReference type="Gene3D" id="1.10.260.40">
    <property type="entry name" value="lambda repressor-like DNA-binding domains"/>
    <property type="match status" value="1"/>
</dbReference>
<protein>
    <submittedName>
        <fullName evidence="2">Helix-turn-helix domain protein</fullName>
    </submittedName>
</protein>
<dbReference type="KEGG" id="pdx:Psed_0873"/>
<dbReference type="Pfam" id="PF13560">
    <property type="entry name" value="HTH_31"/>
    <property type="match status" value="1"/>
</dbReference>
<dbReference type="eggNOG" id="COG1396">
    <property type="taxonomic scope" value="Bacteria"/>
</dbReference>
<keyword evidence="3" id="KW-1185">Reference proteome</keyword>